<dbReference type="CDD" id="cd02070">
    <property type="entry name" value="corrinoid_protein_B12-BD"/>
    <property type="match status" value="1"/>
</dbReference>
<dbReference type="GO" id="GO:0032259">
    <property type="term" value="P:methylation"/>
    <property type="evidence" value="ECO:0007669"/>
    <property type="project" value="UniProtKB-KW"/>
</dbReference>
<evidence type="ECO:0000313" key="6">
    <source>
        <dbReference type="EMBL" id="EHQ91765.1"/>
    </source>
</evidence>
<dbReference type="Gene3D" id="1.10.1240.10">
    <property type="entry name" value="Methionine synthase domain"/>
    <property type="match status" value="1"/>
</dbReference>
<dbReference type="GO" id="GO:0005829">
    <property type="term" value="C:cytosol"/>
    <property type="evidence" value="ECO:0007669"/>
    <property type="project" value="TreeGrafter"/>
</dbReference>
<organism evidence="6 7">
    <name type="scientific">Desulfosporosinus youngiae DSM 17734</name>
    <dbReference type="NCBI Taxonomy" id="768710"/>
    <lineage>
        <taxon>Bacteria</taxon>
        <taxon>Bacillati</taxon>
        <taxon>Bacillota</taxon>
        <taxon>Clostridia</taxon>
        <taxon>Eubacteriales</taxon>
        <taxon>Desulfitobacteriaceae</taxon>
        <taxon>Desulfosporosinus</taxon>
    </lineage>
</organism>
<dbReference type="SUPFAM" id="SSF52242">
    <property type="entry name" value="Cobalamin (vitamin B12)-binding domain"/>
    <property type="match status" value="1"/>
</dbReference>
<keyword evidence="3" id="KW-0170">Cobalt</keyword>
<dbReference type="FunFam" id="3.40.50.280:FF:000003">
    <property type="entry name" value="Dimethylamine methyltransferase corrinoid protein"/>
    <property type="match status" value="1"/>
</dbReference>
<dbReference type="PANTHER" id="PTHR45833">
    <property type="entry name" value="METHIONINE SYNTHASE"/>
    <property type="match status" value="1"/>
</dbReference>
<protein>
    <submittedName>
        <fullName evidence="6">Methyltransferase cognate corrinoid protein</fullName>
    </submittedName>
</protein>
<dbReference type="HOGENOM" id="CLU_082102_2_0_9"/>
<evidence type="ECO:0000259" key="5">
    <source>
        <dbReference type="PROSITE" id="PS51337"/>
    </source>
</evidence>
<dbReference type="SMART" id="SM01018">
    <property type="entry name" value="B12-binding_2"/>
    <property type="match status" value="1"/>
</dbReference>
<evidence type="ECO:0000256" key="1">
    <source>
        <dbReference type="ARBA" id="ARBA00010854"/>
    </source>
</evidence>
<dbReference type="InterPro" id="IPR006158">
    <property type="entry name" value="Cobalamin-bd"/>
</dbReference>
<dbReference type="eggNOG" id="COG5012">
    <property type="taxonomic scope" value="Bacteria"/>
</dbReference>
<dbReference type="EMBL" id="CM001441">
    <property type="protein sequence ID" value="EHQ91765.1"/>
    <property type="molecule type" value="Genomic_DNA"/>
</dbReference>
<dbReference type="GO" id="GO:0015948">
    <property type="term" value="P:methanogenesis"/>
    <property type="evidence" value="ECO:0007669"/>
    <property type="project" value="InterPro"/>
</dbReference>
<dbReference type="STRING" id="768710.DesyoDRAFT_4822"/>
<evidence type="ECO:0000259" key="4">
    <source>
        <dbReference type="PROSITE" id="PS51332"/>
    </source>
</evidence>
<sequence>MSNFANLSELVISGNYAGAKDLTQKMIDNGIEPLEIINQGLMAGMNVVGVRFKAGDMFVPEVMMSARAMSTGIELLKPLIADKDMPTAGKVLIGTVKGDLHDIGKNLVVMMMESAGFEIVDLGVDIAPAVFVKGVKDHKPQVIAMSALLTTTMPAMKDTIEALKEEGLRDSVKVVIGGAPISQSFANEIGADGYAPDAAAATDLCRNLIA</sequence>
<dbReference type="GO" id="GO:0046653">
    <property type="term" value="P:tetrahydrofolate metabolic process"/>
    <property type="evidence" value="ECO:0007669"/>
    <property type="project" value="TreeGrafter"/>
</dbReference>
<dbReference type="GO" id="GO:0050667">
    <property type="term" value="P:homocysteine metabolic process"/>
    <property type="evidence" value="ECO:0007669"/>
    <property type="project" value="TreeGrafter"/>
</dbReference>
<dbReference type="GO" id="GO:0050897">
    <property type="term" value="F:cobalt ion binding"/>
    <property type="evidence" value="ECO:0007669"/>
    <property type="project" value="InterPro"/>
</dbReference>
<dbReference type="PROSITE" id="PS51337">
    <property type="entry name" value="B12_BINDING_NTER"/>
    <property type="match status" value="1"/>
</dbReference>
<dbReference type="Pfam" id="PF02607">
    <property type="entry name" value="B12-binding_2"/>
    <property type="match status" value="1"/>
</dbReference>
<keyword evidence="6" id="KW-0489">Methyltransferase</keyword>
<dbReference type="PANTHER" id="PTHR45833:SF1">
    <property type="entry name" value="METHIONINE SYNTHASE"/>
    <property type="match status" value="1"/>
</dbReference>
<dbReference type="Pfam" id="PF02310">
    <property type="entry name" value="B12-binding"/>
    <property type="match status" value="1"/>
</dbReference>
<keyword evidence="2" id="KW-0479">Metal-binding</keyword>
<dbReference type="RefSeq" id="WP_007786830.1">
    <property type="nucleotide sequence ID" value="NZ_CM001441.1"/>
</dbReference>
<feature type="domain" description="B12-binding" evidence="4">
    <location>
        <begin position="88"/>
        <end position="210"/>
    </location>
</feature>
<evidence type="ECO:0000256" key="2">
    <source>
        <dbReference type="ARBA" id="ARBA00022723"/>
    </source>
</evidence>
<dbReference type="InterPro" id="IPR036594">
    <property type="entry name" value="Meth_synthase_dom"/>
</dbReference>
<accession>H5XZ59</accession>
<dbReference type="OrthoDB" id="9783599at2"/>
<evidence type="ECO:0000313" key="7">
    <source>
        <dbReference type="Proteomes" id="UP000005104"/>
    </source>
</evidence>
<comment type="similarity">
    <text evidence="1">Belongs to the methylamine corrinoid protein family.</text>
</comment>
<dbReference type="Gene3D" id="3.40.50.280">
    <property type="entry name" value="Cobalamin-binding domain"/>
    <property type="match status" value="1"/>
</dbReference>
<dbReference type="SUPFAM" id="SSF47644">
    <property type="entry name" value="Methionine synthase domain"/>
    <property type="match status" value="1"/>
</dbReference>
<keyword evidence="6" id="KW-0808">Transferase</keyword>
<name>H5XZ59_9FIRM</name>
<dbReference type="Proteomes" id="UP000005104">
    <property type="component" value="Chromosome"/>
</dbReference>
<keyword evidence="7" id="KW-1185">Reference proteome</keyword>
<proteinExistence type="inferred from homology"/>
<evidence type="ECO:0000256" key="3">
    <source>
        <dbReference type="ARBA" id="ARBA00023285"/>
    </source>
</evidence>
<dbReference type="GO" id="GO:0008705">
    <property type="term" value="F:methionine synthase activity"/>
    <property type="evidence" value="ECO:0007669"/>
    <property type="project" value="TreeGrafter"/>
</dbReference>
<dbReference type="InterPro" id="IPR012741">
    <property type="entry name" value="Corrinoid_p"/>
</dbReference>
<reference evidence="6 7" key="1">
    <citation type="submission" date="2011-11" db="EMBL/GenBank/DDBJ databases">
        <title>The Noncontiguous Finished genome of Desulfosporosinus youngiae DSM 17734.</title>
        <authorList>
            <consortium name="US DOE Joint Genome Institute (JGI-PGF)"/>
            <person name="Lucas S."/>
            <person name="Han J."/>
            <person name="Lapidus A."/>
            <person name="Cheng J.-F."/>
            <person name="Goodwin L."/>
            <person name="Pitluck S."/>
            <person name="Peters L."/>
            <person name="Ovchinnikova G."/>
            <person name="Lu M."/>
            <person name="Land M.L."/>
            <person name="Hauser L."/>
            <person name="Pester M."/>
            <person name="Spring S."/>
            <person name="Ollivier B."/>
            <person name="Rattei T."/>
            <person name="Klenk H.-P."/>
            <person name="Wagner M."/>
            <person name="Loy A."/>
            <person name="Woyke T.J."/>
        </authorList>
    </citation>
    <scope>NUCLEOTIDE SEQUENCE [LARGE SCALE GENOMIC DNA]</scope>
    <source>
        <strain evidence="6 7">DSM 17734</strain>
    </source>
</reference>
<dbReference type="AlphaFoldDB" id="H5XZ59"/>
<dbReference type="PROSITE" id="PS51332">
    <property type="entry name" value="B12_BINDING"/>
    <property type="match status" value="1"/>
</dbReference>
<dbReference type="GO" id="GO:0031419">
    <property type="term" value="F:cobalamin binding"/>
    <property type="evidence" value="ECO:0007669"/>
    <property type="project" value="InterPro"/>
</dbReference>
<gene>
    <name evidence="6" type="ORF">DesyoDRAFT_4822</name>
</gene>
<dbReference type="NCBIfam" id="TIGR02370">
    <property type="entry name" value="pyl_corrinoid"/>
    <property type="match status" value="1"/>
</dbReference>
<dbReference type="InterPro" id="IPR050554">
    <property type="entry name" value="Met_Synthase/Corrinoid"/>
</dbReference>
<dbReference type="InterPro" id="IPR003759">
    <property type="entry name" value="Cbl-bd_cap"/>
</dbReference>
<feature type="domain" description="B12-binding N-terminal" evidence="5">
    <location>
        <begin position="1"/>
        <end position="88"/>
    </location>
</feature>
<dbReference type="InterPro" id="IPR036724">
    <property type="entry name" value="Cobalamin-bd_sf"/>
</dbReference>